<keyword evidence="4" id="KW-0804">Transcription</keyword>
<dbReference type="Proteomes" id="UP001108027">
    <property type="component" value="Unassembled WGS sequence"/>
</dbReference>
<protein>
    <submittedName>
        <fullName evidence="6">LysR family transcriptional regulator</fullName>
    </submittedName>
</protein>
<dbReference type="EMBL" id="JAJGNA010000002">
    <property type="protein sequence ID" value="MCC4307577.1"/>
    <property type="molecule type" value="Genomic_DNA"/>
</dbReference>
<dbReference type="PANTHER" id="PTHR30126:SF94">
    <property type="entry name" value="LYSR FAMILY TRANSCRIPTIONAL REGULATOR"/>
    <property type="match status" value="1"/>
</dbReference>
<sequence length="296" mass="33346">MRYTLRQLEVFLATAHFENVSRAAAHLSMSQSAASGALKELESQFEVKLFERAGKRLRLNELGRQLWPRVEALLAQARDLEAGLLAHQELGQLKVGATLTIGNYLAVSIMARYMAEQPGARVQLEVANTRNIVDRVLGFDLDLGLIEGEINHRDLDLLPWRDDELVVFCAPDHPLAGRERLDDDDLRAATWIVREPGSGTRQTFERGMHGILPDLHLLLELEHTEAIKRAVETGLGISCLSRVSLREAFRRGSLVPLAVPHRDFSRAFYFVLHREKYRSPGVERWLELCRASTAPG</sequence>
<organism evidence="6 7">
    <name type="scientific">Alloalcanivorax marinus</name>
    <dbReference type="NCBI Taxonomy" id="1177169"/>
    <lineage>
        <taxon>Bacteria</taxon>
        <taxon>Pseudomonadati</taxon>
        <taxon>Pseudomonadota</taxon>
        <taxon>Gammaproteobacteria</taxon>
        <taxon>Oceanospirillales</taxon>
        <taxon>Alcanivoracaceae</taxon>
        <taxon>Alloalcanivorax</taxon>
    </lineage>
</organism>
<evidence type="ECO:0000256" key="4">
    <source>
        <dbReference type="ARBA" id="ARBA00023163"/>
    </source>
</evidence>
<accession>A0A9Q3YL99</accession>
<dbReference type="Pfam" id="PF03466">
    <property type="entry name" value="LysR_substrate"/>
    <property type="match status" value="1"/>
</dbReference>
<dbReference type="Gene3D" id="1.10.10.10">
    <property type="entry name" value="Winged helix-like DNA-binding domain superfamily/Winged helix DNA-binding domain"/>
    <property type="match status" value="1"/>
</dbReference>
<evidence type="ECO:0000259" key="5">
    <source>
        <dbReference type="PROSITE" id="PS50931"/>
    </source>
</evidence>
<comment type="caution">
    <text evidence="6">The sequence shown here is derived from an EMBL/GenBank/DDBJ whole genome shotgun (WGS) entry which is preliminary data.</text>
</comment>
<gene>
    <name evidence="6" type="ORF">LL252_03245</name>
</gene>
<dbReference type="Gene3D" id="3.40.190.290">
    <property type="match status" value="1"/>
</dbReference>
<dbReference type="PRINTS" id="PR00039">
    <property type="entry name" value="HTHLYSR"/>
</dbReference>
<dbReference type="InterPro" id="IPR036390">
    <property type="entry name" value="WH_DNA-bd_sf"/>
</dbReference>
<dbReference type="InterPro" id="IPR005119">
    <property type="entry name" value="LysR_subst-bd"/>
</dbReference>
<evidence type="ECO:0000256" key="1">
    <source>
        <dbReference type="ARBA" id="ARBA00009437"/>
    </source>
</evidence>
<evidence type="ECO:0000256" key="3">
    <source>
        <dbReference type="ARBA" id="ARBA00023125"/>
    </source>
</evidence>
<proteinExistence type="inferred from homology"/>
<dbReference type="NCBIfam" id="NF008095">
    <property type="entry name" value="PRK10837.1"/>
    <property type="match status" value="1"/>
</dbReference>
<dbReference type="GO" id="GO:0000976">
    <property type="term" value="F:transcription cis-regulatory region binding"/>
    <property type="evidence" value="ECO:0007669"/>
    <property type="project" value="TreeGrafter"/>
</dbReference>
<dbReference type="Pfam" id="PF00126">
    <property type="entry name" value="HTH_1"/>
    <property type="match status" value="1"/>
</dbReference>
<dbReference type="PROSITE" id="PS50931">
    <property type="entry name" value="HTH_LYSR"/>
    <property type="match status" value="1"/>
</dbReference>
<dbReference type="CDD" id="cd08420">
    <property type="entry name" value="PBP2_CysL_like"/>
    <property type="match status" value="1"/>
</dbReference>
<evidence type="ECO:0000313" key="7">
    <source>
        <dbReference type="Proteomes" id="UP001108027"/>
    </source>
</evidence>
<keyword evidence="7" id="KW-1185">Reference proteome</keyword>
<dbReference type="PANTHER" id="PTHR30126">
    <property type="entry name" value="HTH-TYPE TRANSCRIPTIONAL REGULATOR"/>
    <property type="match status" value="1"/>
</dbReference>
<keyword evidence="3" id="KW-0238">DNA-binding</keyword>
<name>A0A9Q3YL99_9GAMM</name>
<dbReference type="InterPro" id="IPR036388">
    <property type="entry name" value="WH-like_DNA-bd_sf"/>
</dbReference>
<dbReference type="GO" id="GO:0003700">
    <property type="term" value="F:DNA-binding transcription factor activity"/>
    <property type="evidence" value="ECO:0007669"/>
    <property type="project" value="InterPro"/>
</dbReference>
<keyword evidence="2" id="KW-0805">Transcription regulation</keyword>
<dbReference type="InterPro" id="IPR000847">
    <property type="entry name" value="LysR_HTH_N"/>
</dbReference>
<evidence type="ECO:0000313" key="6">
    <source>
        <dbReference type="EMBL" id="MCC4307577.1"/>
    </source>
</evidence>
<feature type="domain" description="HTH lysR-type" evidence="5">
    <location>
        <begin position="1"/>
        <end position="60"/>
    </location>
</feature>
<dbReference type="SUPFAM" id="SSF46785">
    <property type="entry name" value="Winged helix' DNA-binding domain"/>
    <property type="match status" value="1"/>
</dbReference>
<dbReference type="RefSeq" id="WP_228232866.1">
    <property type="nucleotide sequence ID" value="NZ_JAJGNA010000002.1"/>
</dbReference>
<dbReference type="AlphaFoldDB" id="A0A9Q3YL99"/>
<dbReference type="SUPFAM" id="SSF53850">
    <property type="entry name" value="Periplasmic binding protein-like II"/>
    <property type="match status" value="1"/>
</dbReference>
<reference evidence="6" key="1">
    <citation type="submission" date="2021-10" db="EMBL/GenBank/DDBJ databases">
        <title>The diversity and Nitrogen Metabolism of Culturable Nitrate-Utilizing Bacteria Within the Oxygen Minimum Zone of the Changjiang (Yangtze River)Estuary.</title>
        <authorList>
            <person name="Zhang D."/>
            <person name="Zheng J."/>
            <person name="Liu S."/>
            <person name="He W."/>
        </authorList>
    </citation>
    <scope>NUCLEOTIDE SEQUENCE</scope>
    <source>
        <strain evidence="6">FXH-223</strain>
    </source>
</reference>
<evidence type="ECO:0000256" key="2">
    <source>
        <dbReference type="ARBA" id="ARBA00023015"/>
    </source>
</evidence>
<comment type="similarity">
    <text evidence="1">Belongs to the LysR transcriptional regulatory family.</text>
</comment>